<dbReference type="InterPro" id="IPR006059">
    <property type="entry name" value="SBP"/>
</dbReference>
<dbReference type="SUPFAM" id="SSF53850">
    <property type="entry name" value="Periplasmic binding protein-like II"/>
    <property type="match status" value="1"/>
</dbReference>
<keyword evidence="8" id="KW-1185">Reference proteome</keyword>
<dbReference type="InterPro" id="IPR006061">
    <property type="entry name" value="SBP_1_CS"/>
</dbReference>
<dbReference type="Gene3D" id="3.40.190.10">
    <property type="entry name" value="Periplasmic binding protein-like II"/>
    <property type="match status" value="1"/>
</dbReference>
<keyword evidence="5" id="KW-0574">Periplasm</keyword>
<evidence type="ECO:0000256" key="1">
    <source>
        <dbReference type="ARBA" id="ARBA00004196"/>
    </source>
</evidence>
<accession>A0A3B0CNN5</accession>
<evidence type="ECO:0000313" key="8">
    <source>
        <dbReference type="Proteomes" id="UP000282311"/>
    </source>
</evidence>
<evidence type="ECO:0000256" key="2">
    <source>
        <dbReference type="ARBA" id="ARBA00008520"/>
    </source>
</evidence>
<name>A0A3B0CNN5_9BACL</name>
<dbReference type="GO" id="GO:0030313">
    <property type="term" value="C:cell envelope"/>
    <property type="evidence" value="ECO:0007669"/>
    <property type="project" value="UniProtKB-SubCell"/>
</dbReference>
<reference evidence="7 8" key="1">
    <citation type="journal article" date="2007" name="Int. J. Syst. Evol. Microbiol.">
        <title>Paenibacillus ginsengarvi sp. nov., isolated from soil from ginseng cultivation.</title>
        <authorList>
            <person name="Yoon M.H."/>
            <person name="Ten L.N."/>
            <person name="Im W.T."/>
        </authorList>
    </citation>
    <scope>NUCLEOTIDE SEQUENCE [LARGE SCALE GENOMIC DNA]</scope>
    <source>
        <strain evidence="7 8">KCTC 13059</strain>
    </source>
</reference>
<feature type="chain" id="PRO_5038435440" evidence="6">
    <location>
        <begin position="30"/>
        <end position="441"/>
    </location>
</feature>
<comment type="subcellular location">
    <subcellularLocation>
        <location evidence="1">Cell envelope</location>
    </subcellularLocation>
</comment>
<feature type="signal peptide" evidence="6">
    <location>
        <begin position="1"/>
        <end position="29"/>
    </location>
</feature>
<keyword evidence="4 6" id="KW-0732">Signal</keyword>
<dbReference type="PROSITE" id="PS01037">
    <property type="entry name" value="SBP_BACTERIAL_1"/>
    <property type="match status" value="1"/>
</dbReference>
<dbReference type="EMBL" id="RBAH01000002">
    <property type="protein sequence ID" value="RKN86074.1"/>
    <property type="molecule type" value="Genomic_DNA"/>
</dbReference>
<dbReference type="Pfam" id="PF13416">
    <property type="entry name" value="SBP_bac_8"/>
    <property type="match status" value="1"/>
</dbReference>
<dbReference type="PANTHER" id="PTHR43649:SF31">
    <property type="entry name" value="SN-GLYCEROL-3-PHOSPHATE-BINDING PERIPLASMIC PROTEIN UGPB"/>
    <property type="match status" value="1"/>
</dbReference>
<evidence type="ECO:0000256" key="3">
    <source>
        <dbReference type="ARBA" id="ARBA00022448"/>
    </source>
</evidence>
<evidence type="ECO:0000256" key="4">
    <source>
        <dbReference type="ARBA" id="ARBA00022729"/>
    </source>
</evidence>
<organism evidence="7 8">
    <name type="scientific">Paenibacillus ginsengarvi</name>
    <dbReference type="NCBI Taxonomy" id="400777"/>
    <lineage>
        <taxon>Bacteria</taxon>
        <taxon>Bacillati</taxon>
        <taxon>Bacillota</taxon>
        <taxon>Bacilli</taxon>
        <taxon>Bacillales</taxon>
        <taxon>Paenibacillaceae</taxon>
        <taxon>Paenibacillus</taxon>
    </lineage>
</organism>
<dbReference type="GO" id="GO:0055085">
    <property type="term" value="P:transmembrane transport"/>
    <property type="evidence" value="ECO:0007669"/>
    <property type="project" value="InterPro"/>
</dbReference>
<evidence type="ECO:0000256" key="5">
    <source>
        <dbReference type="ARBA" id="ARBA00022764"/>
    </source>
</evidence>
<dbReference type="RefSeq" id="WP_120745766.1">
    <property type="nucleotide sequence ID" value="NZ_RBAH01000002.1"/>
</dbReference>
<dbReference type="Proteomes" id="UP000282311">
    <property type="component" value="Unassembled WGS sequence"/>
</dbReference>
<protein>
    <submittedName>
        <fullName evidence="7">Extracellular solute-binding protein</fullName>
    </submittedName>
</protein>
<comment type="similarity">
    <text evidence="2">Belongs to the bacterial solute-binding protein 1 family.</text>
</comment>
<evidence type="ECO:0000256" key="6">
    <source>
        <dbReference type="SAM" id="SignalP"/>
    </source>
</evidence>
<proteinExistence type="inferred from homology"/>
<gene>
    <name evidence="7" type="ORF">D7M11_03415</name>
</gene>
<dbReference type="AlphaFoldDB" id="A0A3B0CNN5"/>
<sequence>MAKSGSVAWMLVLLLIVGCNGTASNSENAGDKGEERKENQLADEYKGGPAELVVYDRNAGLTDEEFQKVFVQPLKAKYPEISLKHVKAATISLENMLAGGTPPDIVLTSNVALATIADMDYPTDVNEMMARFKVDMGRVEPAVVTELRKFGKKGELFGIPFAMNYGAMMYNKDVFDKFAVAYPRDSMTWDEIYELAIRLTRTDGNVKYIGASPGPANWKFRQYSLPVFDDKTGRASVSTEGHKKAFELMQKFYKIPGYVDQAVFEYPDEVFVKEGRMAMFPTWIAGVTYYLNQSGGKLPFNWDLAAYPAFADRPNLGQPVDFHSALVYKASKNKEAAYQLLRLLLTDDIQMMLSRGGRLPVIKDDAIRKQFGEENGYYKGKNLQAIFKVGPSPAPSASIYDTKINVLVNTELAKSIAVDGVDINSALRSAEEKANKEIVQK</sequence>
<evidence type="ECO:0000313" key="7">
    <source>
        <dbReference type="EMBL" id="RKN86074.1"/>
    </source>
</evidence>
<dbReference type="OrthoDB" id="9768630at2"/>
<comment type="caution">
    <text evidence="7">The sequence shown here is derived from an EMBL/GenBank/DDBJ whole genome shotgun (WGS) entry which is preliminary data.</text>
</comment>
<dbReference type="PANTHER" id="PTHR43649">
    <property type="entry name" value="ARABINOSE-BINDING PROTEIN-RELATED"/>
    <property type="match status" value="1"/>
</dbReference>
<keyword evidence="3" id="KW-0813">Transport</keyword>
<dbReference type="PROSITE" id="PS51257">
    <property type="entry name" value="PROKAR_LIPOPROTEIN"/>
    <property type="match status" value="1"/>
</dbReference>
<dbReference type="InterPro" id="IPR050490">
    <property type="entry name" value="Bact_solute-bd_prot1"/>
</dbReference>